<reference evidence="1 2" key="1">
    <citation type="journal article" date="2016" name="PLoS ONE">
        <title>Complete Genome Sequence and Comparative Genomics of a Novel Myxobacterium Myxococcus hansupus.</title>
        <authorList>
            <person name="Sharma G."/>
            <person name="Narwani T."/>
            <person name="Subramanian S."/>
        </authorList>
    </citation>
    <scope>NUCLEOTIDE SEQUENCE [LARGE SCALE GENOMIC DNA]</scope>
    <source>
        <strain evidence="2">mixupus</strain>
    </source>
</reference>
<accession>A0A0H4WYK0</accession>
<sequence>MENFRRLTQVRLSASSWTSGHRARCSHPSSGSPWACPCCCGPAGPGY</sequence>
<proteinExistence type="predicted"/>
<evidence type="ECO:0000313" key="1">
    <source>
        <dbReference type="EMBL" id="AKQ66693.1"/>
    </source>
</evidence>
<dbReference type="Proteomes" id="UP000009026">
    <property type="component" value="Chromosome"/>
</dbReference>
<gene>
    <name evidence="1" type="ORF">A176_003605</name>
</gene>
<dbReference type="EMBL" id="CP012109">
    <property type="protein sequence ID" value="AKQ66693.1"/>
    <property type="molecule type" value="Genomic_DNA"/>
</dbReference>
<name>A0A0H4WYK0_9BACT</name>
<protein>
    <submittedName>
        <fullName evidence="1">Uncharacterized protein</fullName>
    </submittedName>
</protein>
<dbReference type="AlphaFoldDB" id="A0A0H4WYK0"/>
<dbReference type="KEGG" id="mym:A176_003605"/>
<evidence type="ECO:0000313" key="2">
    <source>
        <dbReference type="Proteomes" id="UP000009026"/>
    </source>
</evidence>
<keyword evidence="2" id="KW-1185">Reference proteome</keyword>
<organism evidence="1 2">
    <name type="scientific">Pseudomyxococcus hansupus</name>
    <dbReference type="NCBI Taxonomy" id="1297742"/>
    <lineage>
        <taxon>Bacteria</taxon>
        <taxon>Pseudomonadati</taxon>
        <taxon>Myxococcota</taxon>
        <taxon>Myxococcia</taxon>
        <taxon>Myxococcales</taxon>
        <taxon>Cystobacterineae</taxon>
        <taxon>Myxococcaceae</taxon>
        <taxon>Pseudomyxococcus</taxon>
    </lineage>
</organism>